<organism evidence="1 2">
    <name type="scientific">Babesia ovata</name>
    <dbReference type="NCBI Taxonomy" id="189622"/>
    <lineage>
        <taxon>Eukaryota</taxon>
        <taxon>Sar</taxon>
        <taxon>Alveolata</taxon>
        <taxon>Apicomplexa</taxon>
        <taxon>Aconoidasida</taxon>
        <taxon>Piroplasmida</taxon>
        <taxon>Babesiidae</taxon>
        <taxon>Babesia</taxon>
    </lineage>
</organism>
<dbReference type="EMBL" id="BDSA01000002">
    <property type="protein sequence ID" value="GBE61019.1"/>
    <property type="molecule type" value="Genomic_DNA"/>
</dbReference>
<dbReference type="VEuPathDB" id="PiroplasmaDB:BOVATA_025120"/>
<proteinExistence type="predicted"/>
<gene>
    <name evidence="1" type="ORF">BOVATA_025120</name>
</gene>
<dbReference type="GeneID" id="39874789"/>
<evidence type="ECO:0000313" key="1">
    <source>
        <dbReference type="EMBL" id="GBE61019.1"/>
    </source>
</evidence>
<dbReference type="OrthoDB" id="10393210at2759"/>
<reference evidence="1 2" key="1">
    <citation type="journal article" date="2017" name="BMC Genomics">
        <title>Whole-genome assembly of Babesia ovata and comparative genomics between closely related pathogens.</title>
        <authorList>
            <person name="Yamagishi J."/>
            <person name="Asada M."/>
            <person name="Hakimi H."/>
            <person name="Tanaka T.Q."/>
            <person name="Sugimoto C."/>
            <person name="Kawazu S."/>
        </authorList>
    </citation>
    <scope>NUCLEOTIDE SEQUENCE [LARGE SCALE GENOMIC DNA]</scope>
    <source>
        <strain evidence="1 2">Miyake</strain>
    </source>
</reference>
<dbReference type="RefSeq" id="XP_028867262.1">
    <property type="nucleotide sequence ID" value="XM_029011429.1"/>
</dbReference>
<protein>
    <submittedName>
        <fullName evidence="1">Uncharacterized protein</fullName>
    </submittedName>
</protein>
<dbReference type="AlphaFoldDB" id="A0A2H6KDJ0"/>
<keyword evidence="2" id="KW-1185">Reference proteome</keyword>
<accession>A0A2H6KDJ0</accession>
<sequence>MAYTSLTDVPRNLKEGIDWLIALKGADAEKNLKAMGSAVYDLLADKPVGFTEVPALENVKRISKEFLEKPELKNQRSAKKLLKRYRAPMVKNLERFARYAGFNLESDYKNIIETRGVKPEDVVEDLFVAVYGCEKFLEKIKCPDKYESSYSSEATWESSCAQDPEACAAVLVGIAPMLYIGIRSLQDASRTAIWKGPSENAKKRLVDVLKAVGYEEPQRCAGLSGSDVLKALEAIDLHVLITIYEFAGFWAFY</sequence>
<dbReference type="Proteomes" id="UP000236319">
    <property type="component" value="Unassembled WGS sequence"/>
</dbReference>
<comment type="caution">
    <text evidence="1">The sequence shown here is derived from an EMBL/GenBank/DDBJ whole genome shotgun (WGS) entry which is preliminary data.</text>
</comment>
<evidence type="ECO:0000313" key="2">
    <source>
        <dbReference type="Proteomes" id="UP000236319"/>
    </source>
</evidence>
<name>A0A2H6KDJ0_9APIC</name>